<accession>A0A2V2YED8</accession>
<dbReference type="Proteomes" id="UP000246635">
    <property type="component" value="Unassembled WGS sequence"/>
</dbReference>
<dbReference type="GO" id="GO:0003700">
    <property type="term" value="F:DNA-binding transcription factor activity"/>
    <property type="evidence" value="ECO:0007669"/>
    <property type="project" value="InterPro"/>
</dbReference>
<comment type="caution">
    <text evidence="6">The sequence shown here is derived from an EMBL/GenBank/DDBJ whole genome shotgun (WGS) entry which is preliminary data.</text>
</comment>
<feature type="region of interest" description="Disordered" evidence="4">
    <location>
        <begin position="1"/>
        <end position="28"/>
    </location>
</feature>
<dbReference type="PANTHER" id="PTHR43280">
    <property type="entry name" value="ARAC-FAMILY TRANSCRIPTIONAL REGULATOR"/>
    <property type="match status" value="1"/>
</dbReference>
<dbReference type="SUPFAM" id="SSF51215">
    <property type="entry name" value="Regulatory protein AraC"/>
    <property type="match status" value="1"/>
</dbReference>
<dbReference type="SUPFAM" id="SSF46689">
    <property type="entry name" value="Homeodomain-like"/>
    <property type="match status" value="2"/>
</dbReference>
<evidence type="ECO:0000313" key="7">
    <source>
        <dbReference type="Proteomes" id="UP000246635"/>
    </source>
</evidence>
<dbReference type="SMART" id="SM00342">
    <property type="entry name" value="HTH_ARAC"/>
    <property type="match status" value="1"/>
</dbReference>
<dbReference type="InterPro" id="IPR009057">
    <property type="entry name" value="Homeodomain-like_sf"/>
</dbReference>
<dbReference type="Pfam" id="PF12833">
    <property type="entry name" value="HTH_18"/>
    <property type="match status" value="1"/>
</dbReference>
<evidence type="ECO:0000256" key="3">
    <source>
        <dbReference type="ARBA" id="ARBA00023163"/>
    </source>
</evidence>
<keyword evidence="2" id="KW-0238">DNA-binding</keyword>
<keyword evidence="7" id="KW-1185">Reference proteome</keyword>
<dbReference type="AlphaFoldDB" id="A0A2V2YED8"/>
<dbReference type="InterPro" id="IPR018060">
    <property type="entry name" value="HTH_AraC"/>
</dbReference>
<dbReference type="InterPro" id="IPR020449">
    <property type="entry name" value="Tscrpt_reg_AraC-type_HTH"/>
</dbReference>
<dbReference type="PANTHER" id="PTHR43280:SF28">
    <property type="entry name" value="HTH-TYPE TRANSCRIPTIONAL ACTIVATOR RHAS"/>
    <property type="match status" value="1"/>
</dbReference>
<name>A0A2V2YED8_9BACL</name>
<dbReference type="InterPro" id="IPR037923">
    <property type="entry name" value="HTH-like"/>
</dbReference>
<proteinExistence type="predicted"/>
<dbReference type="EMBL" id="QGTQ01000039">
    <property type="protein sequence ID" value="PWV90956.1"/>
    <property type="molecule type" value="Genomic_DNA"/>
</dbReference>
<dbReference type="RefSeq" id="WP_245946913.1">
    <property type="nucleotide sequence ID" value="NZ_CP054612.1"/>
</dbReference>
<evidence type="ECO:0000259" key="5">
    <source>
        <dbReference type="PROSITE" id="PS01124"/>
    </source>
</evidence>
<feature type="domain" description="HTH araC/xylS-type" evidence="5">
    <location>
        <begin position="170"/>
        <end position="268"/>
    </location>
</feature>
<dbReference type="Gene3D" id="1.10.10.60">
    <property type="entry name" value="Homeodomain-like"/>
    <property type="match status" value="2"/>
</dbReference>
<dbReference type="Pfam" id="PF02311">
    <property type="entry name" value="AraC_binding"/>
    <property type="match status" value="1"/>
</dbReference>
<dbReference type="GO" id="GO:0043565">
    <property type="term" value="F:sequence-specific DNA binding"/>
    <property type="evidence" value="ECO:0007669"/>
    <property type="project" value="InterPro"/>
</dbReference>
<dbReference type="Gene3D" id="2.60.120.280">
    <property type="entry name" value="Regulatory protein AraC"/>
    <property type="match status" value="1"/>
</dbReference>
<dbReference type="PROSITE" id="PS01124">
    <property type="entry name" value="HTH_ARAC_FAMILY_2"/>
    <property type="match status" value="1"/>
</dbReference>
<keyword evidence="3" id="KW-0804">Transcription</keyword>
<organism evidence="6 7">
    <name type="scientific">Paenibacillus cellulosilyticus</name>
    <dbReference type="NCBI Taxonomy" id="375489"/>
    <lineage>
        <taxon>Bacteria</taxon>
        <taxon>Bacillati</taxon>
        <taxon>Bacillota</taxon>
        <taxon>Bacilli</taxon>
        <taxon>Bacillales</taxon>
        <taxon>Paenibacillaceae</taxon>
        <taxon>Paenibacillus</taxon>
    </lineage>
</organism>
<reference evidence="6 7" key="1">
    <citation type="submission" date="2018-05" db="EMBL/GenBank/DDBJ databases">
        <title>Genomic Encyclopedia of Type Strains, Phase III (KMG-III): the genomes of soil and plant-associated and newly described type strains.</title>
        <authorList>
            <person name="Whitman W."/>
        </authorList>
    </citation>
    <scope>NUCLEOTIDE SEQUENCE [LARGE SCALE GENOMIC DNA]</scope>
    <source>
        <strain evidence="6 7">CECT 5696</strain>
    </source>
</reference>
<evidence type="ECO:0000256" key="2">
    <source>
        <dbReference type="ARBA" id="ARBA00023125"/>
    </source>
</evidence>
<keyword evidence="1" id="KW-0805">Transcription regulation</keyword>
<gene>
    <name evidence="6" type="ORF">DFQ01_1396</name>
</gene>
<evidence type="ECO:0000313" key="6">
    <source>
        <dbReference type="EMBL" id="PWV90956.1"/>
    </source>
</evidence>
<dbReference type="InterPro" id="IPR003313">
    <property type="entry name" value="AraC-bd"/>
</dbReference>
<dbReference type="PRINTS" id="PR00032">
    <property type="entry name" value="HTHARAC"/>
</dbReference>
<evidence type="ECO:0000256" key="1">
    <source>
        <dbReference type="ARBA" id="ARBA00023015"/>
    </source>
</evidence>
<sequence length="269" mass="30927">MRSSMNQFDRPESYSHTPKGPIFGGHFNEKDHYQTARPAGMNDWLLAYTLGGEGYFQTPAGEKRVGEGTIALLRAGVPHTYGTMSGETWNFMWVHCYRIPEFSYLPQDEVLVHALPEGELRERVYQAFRSMLHDSRERSSYWEQLCSNALQEIILLIARRTDRVLDPRIEQTLQHLSSHMKEPLRIEEVAAAVSLSASRLSHLFKEQTGTTMIEHLNRMRIEQAALLLKHSGRNATEAALDVGFNNYNHFAELFRRHYGVSPSKYESQL</sequence>
<protein>
    <submittedName>
        <fullName evidence="6">AraC family transcriptional regulator of arabinose operon</fullName>
    </submittedName>
</protein>
<evidence type="ECO:0000256" key="4">
    <source>
        <dbReference type="SAM" id="MobiDB-lite"/>
    </source>
</evidence>